<dbReference type="OrthoDB" id="9800897at2"/>
<reference evidence="4 5" key="1">
    <citation type="submission" date="2017-12" db="EMBL/GenBank/DDBJ databases">
        <title>Genome sequence of the active heterotrophic nitrifier-denitrifier, Cupriavidus pauculus UM1.</title>
        <authorList>
            <person name="Putonti C."/>
            <person name="Castignetti D."/>
        </authorList>
    </citation>
    <scope>NUCLEOTIDE SEQUENCE [LARGE SCALE GENOMIC DNA]</scope>
    <source>
        <strain evidence="4 5">UM1</strain>
    </source>
</reference>
<proteinExistence type="predicted"/>
<gene>
    <name evidence="4" type="ORF">CYJ10_10790</name>
</gene>
<evidence type="ECO:0000313" key="4">
    <source>
        <dbReference type="EMBL" id="PLQ00898.1"/>
    </source>
</evidence>
<organism evidence="4 5">
    <name type="scientific">Cupriavidus pauculus</name>
    <dbReference type="NCBI Taxonomy" id="82633"/>
    <lineage>
        <taxon>Bacteria</taxon>
        <taxon>Pseudomonadati</taxon>
        <taxon>Pseudomonadota</taxon>
        <taxon>Betaproteobacteria</taxon>
        <taxon>Burkholderiales</taxon>
        <taxon>Burkholderiaceae</taxon>
        <taxon>Cupriavidus</taxon>
    </lineage>
</organism>
<dbReference type="InterPro" id="IPR011006">
    <property type="entry name" value="CheY-like_superfamily"/>
</dbReference>
<dbReference type="EMBL" id="PJRP01000003">
    <property type="protein sequence ID" value="PLQ00898.1"/>
    <property type="molecule type" value="Genomic_DNA"/>
</dbReference>
<dbReference type="PANTHER" id="PTHR44591">
    <property type="entry name" value="STRESS RESPONSE REGULATOR PROTEIN 1"/>
    <property type="match status" value="1"/>
</dbReference>
<dbReference type="SUPFAM" id="SSF52172">
    <property type="entry name" value="CheY-like"/>
    <property type="match status" value="1"/>
</dbReference>
<accession>A0A2N5CF99</accession>
<dbReference type="Proteomes" id="UP000234341">
    <property type="component" value="Unassembled WGS sequence"/>
</dbReference>
<dbReference type="PANTHER" id="PTHR44591:SF25">
    <property type="entry name" value="CHEMOTAXIS TWO-COMPONENT RESPONSE REGULATOR"/>
    <property type="match status" value="1"/>
</dbReference>
<evidence type="ECO:0000259" key="3">
    <source>
        <dbReference type="PROSITE" id="PS50110"/>
    </source>
</evidence>
<name>A0A2N5CF99_9BURK</name>
<dbReference type="InterPro" id="IPR050595">
    <property type="entry name" value="Bact_response_regulator"/>
</dbReference>
<evidence type="ECO:0000313" key="5">
    <source>
        <dbReference type="Proteomes" id="UP000234341"/>
    </source>
</evidence>
<dbReference type="PROSITE" id="PS50110">
    <property type="entry name" value="RESPONSE_REGULATORY"/>
    <property type="match status" value="1"/>
</dbReference>
<evidence type="ECO:0000256" key="2">
    <source>
        <dbReference type="PROSITE-ProRule" id="PRU00169"/>
    </source>
</evidence>
<dbReference type="STRING" id="82633.GCA_000974605_00276"/>
<dbReference type="Gene3D" id="3.40.50.2300">
    <property type="match status" value="1"/>
</dbReference>
<sequence>MSLPHILVVDDSPSLRRMTGACLRAGGFTVTEAADGKEAHEVALEGQFGMLVTDQVMPVMDGLSLIRALRATPAYESIPILMLSTEHDDRILEQAREAGASGFLAKPFDPEDLLASVHALLDPPTEG</sequence>
<keyword evidence="1 2" id="KW-0597">Phosphoprotein</keyword>
<dbReference type="SMART" id="SM00448">
    <property type="entry name" value="REC"/>
    <property type="match status" value="1"/>
</dbReference>
<dbReference type="AlphaFoldDB" id="A0A2N5CF99"/>
<comment type="caution">
    <text evidence="4">The sequence shown here is derived from an EMBL/GenBank/DDBJ whole genome shotgun (WGS) entry which is preliminary data.</text>
</comment>
<feature type="modified residue" description="4-aspartylphosphate" evidence="2">
    <location>
        <position position="54"/>
    </location>
</feature>
<dbReference type="GO" id="GO:0000160">
    <property type="term" value="P:phosphorelay signal transduction system"/>
    <property type="evidence" value="ECO:0007669"/>
    <property type="project" value="InterPro"/>
</dbReference>
<protein>
    <submittedName>
        <fullName evidence="4">Response regulator</fullName>
    </submittedName>
</protein>
<feature type="domain" description="Response regulatory" evidence="3">
    <location>
        <begin position="5"/>
        <end position="121"/>
    </location>
</feature>
<dbReference type="RefSeq" id="WP_101681462.1">
    <property type="nucleotide sequence ID" value="NZ_PJRP01000003.1"/>
</dbReference>
<dbReference type="InterPro" id="IPR001789">
    <property type="entry name" value="Sig_transdc_resp-reg_receiver"/>
</dbReference>
<evidence type="ECO:0000256" key="1">
    <source>
        <dbReference type="ARBA" id="ARBA00022553"/>
    </source>
</evidence>
<dbReference type="Pfam" id="PF00072">
    <property type="entry name" value="Response_reg"/>
    <property type="match status" value="1"/>
</dbReference>